<dbReference type="Proteomes" id="UP000267164">
    <property type="component" value="Chromosome"/>
</dbReference>
<evidence type="ECO:0000313" key="2">
    <source>
        <dbReference type="EMBL" id="AYF75228.1"/>
    </source>
</evidence>
<organism evidence="2 3">
    <name type="scientific">Nocardia yunnanensis</name>
    <dbReference type="NCBI Taxonomy" id="2382165"/>
    <lineage>
        <taxon>Bacteria</taxon>
        <taxon>Bacillati</taxon>
        <taxon>Actinomycetota</taxon>
        <taxon>Actinomycetes</taxon>
        <taxon>Mycobacteriales</taxon>
        <taxon>Nocardiaceae</taxon>
        <taxon>Nocardia</taxon>
    </lineage>
</organism>
<evidence type="ECO:0000256" key="1">
    <source>
        <dbReference type="SAM" id="SignalP"/>
    </source>
</evidence>
<feature type="chain" id="PRO_5017450432" evidence="1">
    <location>
        <begin position="31"/>
        <end position="102"/>
    </location>
</feature>
<keyword evidence="3" id="KW-1185">Reference proteome</keyword>
<dbReference type="RefSeq" id="WP_120737529.1">
    <property type="nucleotide sequence ID" value="NZ_CP032568.1"/>
</dbReference>
<accession>A0A386ZCL1</accession>
<protein>
    <submittedName>
        <fullName evidence="2">Uncharacterized protein</fullName>
    </submittedName>
</protein>
<proteinExistence type="predicted"/>
<gene>
    <name evidence="2" type="ORF">D7D52_16665</name>
</gene>
<keyword evidence="1" id="KW-0732">Signal</keyword>
<dbReference type="AlphaFoldDB" id="A0A386ZCL1"/>
<dbReference type="EMBL" id="CP032568">
    <property type="protein sequence ID" value="AYF75228.1"/>
    <property type="molecule type" value="Genomic_DNA"/>
</dbReference>
<dbReference type="KEGG" id="nyu:D7D52_16665"/>
<evidence type="ECO:0000313" key="3">
    <source>
        <dbReference type="Proteomes" id="UP000267164"/>
    </source>
</evidence>
<feature type="signal peptide" evidence="1">
    <location>
        <begin position="1"/>
        <end position="30"/>
    </location>
</feature>
<name>A0A386ZCL1_9NOCA</name>
<reference evidence="2 3" key="1">
    <citation type="submission" date="2018-09" db="EMBL/GenBank/DDBJ databases">
        <title>Nocardia yunnanensis sp. nov., an actinomycete isolated from a soil sample.</title>
        <authorList>
            <person name="Zhang J."/>
        </authorList>
    </citation>
    <scope>NUCLEOTIDE SEQUENCE [LARGE SCALE GENOMIC DNA]</scope>
    <source>
        <strain evidence="2 3">CFHS0054</strain>
    </source>
</reference>
<sequence length="102" mass="9991">MLFARKRIRLTVAALAVGATVTALGATAQAAPVTLDQPSAEPVAAAPVATNSGSSLFGVDWDPGMITASAAAPVSILWVIACSMGLTGSGSKPGPGNSCLPI</sequence>